<dbReference type="EMBL" id="LXQA010632091">
    <property type="protein sequence ID" value="MCI63163.1"/>
    <property type="molecule type" value="Genomic_DNA"/>
</dbReference>
<evidence type="ECO:0000313" key="2">
    <source>
        <dbReference type="EMBL" id="MCI63163.1"/>
    </source>
</evidence>
<feature type="non-terminal residue" evidence="2">
    <location>
        <position position="1"/>
    </location>
</feature>
<organism evidence="2 3">
    <name type="scientific">Trifolium medium</name>
    <dbReference type="NCBI Taxonomy" id="97028"/>
    <lineage>
        <taxon>Eukaryota</taxon>
        <taxon>Viridiplantae</taxon>
        <taxon>Streptophyta</taxon>
        <taxon>Embryophyta</taxon>
        <taxon>Tracheophyta</taxon>
        <taxon>Spermatophyta</taxon>
        <taxon>Magnoliopsida</taxon>
        <taxon>eudicotyledons</taxon>
        <taxon>Gunneridae</taxon>
        <taxon>Pentapetalae</taxon>
        <taxon>rosids</taxon>
        <taxon>fabids</taxon>
        <taxon>Fabales</taxon>
        <taxon>Fabaceae</taxon>
        <taxon>Papilionoideae</taxon>
        <taxon>50 kb inversion clade</taxon>
        <taxon>NPAAA clade</taxon>
        <taxon>Hologalegina</taxon>
        <taxon>IRL clade</taxon>
        <taxon>Trifolieae</taxon>
        <taxon>Trifolium</taxon>
    </lineage>
</organism>
<feature type="region of interest" description="Disordered" evidence="1">
    <location>
        <begin position="1"/>
        <end position="20"/>
    </location>
</feature>
<keyword evidence="3" id="KW-1185">Reference proteome</keyword>
<feature type="non-terminal residue" evidence="2">
    <location>
        <position position="86"/>
    </location>
</feature>
<evidence type="ECO:0000256" key="1">
    <source>
        <dbReference type="SAM" id="MobiDB-lite"/>
    </source>
</evidence>
<name>A0A392TPR7_9FABA</name>
<evidence type="ECO:0000313" key="3">
    <source>
        <dbReference type="Proteomes" id="UP000265520"/>
    </source>
</evidence>
<proteinExistence type="predicted"/>
<sequence>PNHHTRRKTATIRRKTNTQHKIRTNNVQIHNNNNLPARRGTTTGEDLRSSAIDDGEELAGKDDETLCGGPPSLVTPPTAWIYIVKL</sequence>
<dbReference type="Proteomes" id="UP000265520">
    <property type="component" value="Unassembled WGS sequence"/>
</dbReference>
<accession>A0A392TPR7</accession>
<dbReference type="AlphaFoldDB" id="A0A392TPR7"/>
<protein>
    <submittedName>
        <fullName evidence="2">Uncharacterized protein</fullName>
    </submittedName>
</protein>
<reference evidence="2 3" key="1">
    <citation type="journal article" date="2018" name="Front. Plant Sci.">
        <title>Red Clover (Trifolium pratense) and Zigzag Clover (T. medium) - A Picture of Genomic Similarities and Differences.</title>
        <authorList>
            <person name="Dluhosova J."/>
            <person name="Istvanek J."/>
            <person name="Nedelnik J."/>
            <person name="Repkova J."/>
        </authorList>
    </citation>
    <scope>NUCLEOTIDE SEQUENCE [LARGE SCALE GENOMIC DNA]</scope>
    <source>
        <strain evidence="3">cv. 10/8</strain>
        <tissue evidence="2">Leaf</tissue>
    </source>
</reference>
<comment type="caution">
    <text evidence="2">The sequence shown here is derived from an EMBL/GenBank/DDBJ whole genome shotgun (WGS) entry which is preliminary data.</text>
</comment>